<feature type="transmembrane region" description="Helical" evidence="5">
    <location>
        <begin position="322"/>
        <end position="344"/>
    </location>
</feature>
<feature type="domain" description="NADH-Ubiquinone oxidoreductase (complex I) chain 5 N-terminal" evidence="7">
    <location>
        <begin position="74"/>
        <end position="124"/>
    </location>
</feature>
<feature type="domain" description="NADH:quinone oxidoreductase/Mrp antiporter transmembrane" evidence="6">
    <location>
        <begin position="356"/>
        <end position="445"/>
    </location>
</feature>
<keyword evidence="8" id="KW-0560">Oxidoreductase</keyword>
<dbReference type="STRING" id="1577791.Mpt1_c12570"/>
<dbReference type="PANTHER" id="PTHR42829">
    <property type="entry name" value="NADH-UBIQUINONE OXIDOREDUCTASE CHAIN 5"/>
    <property type="match status" value="1"/>
</dbReference>
<name>A0A0A7LDJ4_9ARCH</name>
<gene>
    <name evidence="8" type="primary">fpoL</name>
    <name evidence="8" type="ORF">Mpt1_c12570</name>
</gene>
<reference evidence="8 9" key="1">
    <citation type="journal article" date="2014" name="Appl. Environ. Microbiol.">
        <title>Comparative Genome Analysis of 'Candidatus Methanoplasma termitum' Indicates a New Mode of Energy Metabolism in the Seventh Order of Methanogens.</title>
        <authorList>
            <person name="Lang K."/>
            <person name="Schuldes J."/>
            <person name="Klingl A."/>
            <person name="Poehlein A."/>
            <person name="Daniel R."/>
            <person name="Brune A."/>
        </authorList>
    </citation>
    <scope>NUCLEOTIDE SEQUENCE [LARGE SCALE GENOMIC DNA]</scope>
    <source>
        <strain evidence="9">Mpt1</strain>
    </source>
</reference>
<feature type="transmembrane region" description="Helical" evidence="5">
    <location>
        <begin position="84"/>
        <end position="112"/>
    </location>
</feature>
<evidence type="ECO:0000256" key="1">
    <source>
        <dbReference type="ARBA" id="ARBA00004141"/>
    </source>
</evidence>
<keyword evidence="9" id="KW-1185">Reference proteome</keyword>
<dbReference type="GO" id="GO:0051911">
    <property type="term" value="F:Methanosarcina-phenazine hydrogenase activity"/>
    <property type="evidence" value="ECO:0007669"/>
    <property type="project" value="UniProtKB-EC"/>
</dbReference>
<evidence type="ECO:0000313" key="8">
    <source>
        <dbReference type="EMBL" id="AIZ57119.1"/>
    </source>
</evidence>
<dbReference type="InterPro" id="IPR001516">
    <property type="entry name" value="Proton_antipo_N"/>
</dbReference>
<evidence type="ECO:0000256" key="3">
    <source>
        <dbReference type="ARBA" id="ARBA00022989"/>
    </source>
</evidence>
<organism evidence="8 9">
    <name type="scientific">Candidatus Methanoplasma termitum</name>
    <dbReference type="NCBI Taxonomy" id="1577791"/>
    <lineage>
        <taxon>Archaea</taxon>
        <taxon>Methanobacteriati</taxon>
        <taxon>Thermoplasmatota</taxon>
        <taxon>Thermoplasmata</taxon>
        <taxon>Methanomassiliicoccales</taxon>
        <taxon>Methanomassiliicoccaceae</taxon>
        <taxon>Candidatus Methanoplasma</taxon>
    </lineage>
</organism>
<dbReference type="PRINTS" id="PR01435">
    <property type="entry name" value="NPOXDRDTASE5"/>
</dbReference>
<dbReference type="EC" id="1.12.98.3" evidence="8"/>
<feature type="transmembrane region" description="Helical" evidence="5">
    <location>
        <begin position="229"/>
        <end position="254"/>
    </location>
</feature>
<evidence type="ECO:0000256" key="4">
    <source>
        <dbReference type="ARBA" id="ARBA00023136"/>
    </source>
</evidence>
<sequence>MFLEYAWLIPLVPVLCFVIVGFFGKKMPEGGGPVVIFGAAFAFVMSVLVSYEFFTSGYYYGEHTQGFFMSDIAWFSIGDFHLRLGIYIDSLSCVMILFASFISTLIFIYSIGYMHEEGKKKRRYYAEVSLFLTGMLGLALSSNFLQMFVFWEIMGLCSYLLIGFWSFDHPNGDDASDNAASAAKKAFLVTRLGDVCLMGGLFVILYSFGSLDYATVFSADLIAKVDPNMIMLGSLLIFGGVIGKSAQFPLLDWLPDAMAGPTTVSALIHAATMVKAGVFLVARCFPLFTQNPEVMLFVGLIGGITAFFAATMALNNMNIKKVLAYSTLSQLGYMFLALGAGGYMMALGMQTDNEALIAAGAVGYVAGVLHMVNHAFFKALLFLGSGSVIHSTGTEDMREMGNLHRKMKITSITMLIGSLSIAGFPFFSGFWSKEIVLETAMHAGNHGLDGWVFTIMWILAIVTAFMTAFYMFRMWFMTFKGKKTAHHCHGESPKSMTIPLIILSVFAALIGLILLFGFDGYVSIMPHDVGNNAAGSTLWHFMVGSGESKGLVEWLTEIFGSIYTYITVALVLIAIAVAYVMYARGSFDPGKLNKNGKSRLYTALTKRWYFPQLYDQIGWKLGYGVAKGVDFVDTQIVDGTVNALASSVVGGGEAASKAQTGDVRDYSGIVLFGVVLLCVFIIALFYYMGGV</sequence>
<dbReference type="PRINTS" id="PR01434">
    <property type="entry name" value="NADHDHGNASE5"/>
</dbReference>
<feature type="domain" description="NADH:quinone oxidoreductase/Mrp antiporter transmembrane" evidence="6">
    <location>
        <begin position="141"/>
        <end position="344"/>
    </location>
</feature>
<feature type="transmembrane region" description="Helical" evidence="5">
    <location>
        <begin position="451"/>
        <end position="476"/>
    </location>
</feature>
<feature type="transmembrane region" description="Helical" evidence="5">
    <location>
        <begin position="409"/>
        <end position="431"/>
    </location>
</feature>
<dbReference type="OrthoDB" id="371891at2157"/>
<keyword evidence="2 5" id="KW-0812">Transmembrane</keyword>
<dbReference type="KEGG" id="mear:Mpt1_c12570"/>
<protein>
    <submittedName>
        <fullName evidence="8">FpoL protein</fullName>
        <ecNumber evidence="8">1.12.98.3</ecNumber>
    </submittedName>
</protein>
<dbReference type="AlphaFoldDB" id="A0A0A7LDJ4"/>
<dbReference type="Gene3D" id="1.20.5.2700">
    <property type="match status" value="1"/>
</dbReference>
<dbReference type="GeneID" id="24818918"/>
<dbReference type="PANTHER" id="PTHR42829:SF2">
    <property type="entry name" value="NADH-UBIQUINONE OXIDOREDUCTASE CHAIN 5"/>
    <property type="match status" value="1"/>
</dbReference>
<comment type="subcellular location">
    <subcellularLocation>
        <location evidence="1">Membrane</location>
        <topology evidence="1">Multi-pass membrane protein</topology>
    </subcellularLocation>
</comment>
<evidence type="ECO:0000259" key="7">
    <source>
        <dbReference type="Pfam" id="PF00662"/>
    </source>
</evidence>
<evidence type="ECO:0000256" key="5">
    <source>
        <dbReference type="SAM" id="Phobius"/>
    </source>
</evidence>
<feature type="transmembrane region" description="Helical" evidence="5">
    <location>
        <begin position="497"/>
        <end position="518"/>
    </location>
</feature>
<dbReference type="GO" id="GO:0008137">
    <property type="term" value="F:NADH dehydrogenase (ubiquinone) activity"/>
    <property type="evidence" value="ECO:0007669"/>
    <property type="project" value="InterPro"/>
</dbReference>
<dbReference type="Pfam" id="PF00662">
    <property type="entry name" value="Proton_antipo_N"/>
    <property type="match status" value="1"/>
</dbReference>
<evidence type="ECO:0000256" key="2">
    <source>
        <dbReference type="ARBA" id="ARBA00022692"/>
    </source>
</evidence>
<dbReference type="GO" id="GO:0015990">
    <property type="term" value="P:electron transport coupled proton transport"/>
    <property type="evidence" value="ECO:0007669"/>
    <property type="project" value="TreeGrafter"/>
</dbReference>
<dbReference type="GO" id="GO:0016020">
    <property type="term" value="C:membrane"/>
    <property type="evidence" value="ECO:0007669"/>
    <property type="project" value="UniProtKB-SubCell"/>
</dbReference>
<dbReference type="InterPro" id="IPR001750">
    <property type="entry name" value="ND/Mrp_TM"/>
</dbReference>
<feature type="transmembrane region" description="Helical" evidence="5">
    <location>
        <begin position="188"/>
        <end position="209"/>
    </location>
</feature>
<dbReference type="HOGENOM" id="CLU_007100_6_0_2"/>
<feature type="transmembrane region" description="Helical" evidence="5">
    <location>
        <begin position="666"/>
        <end position="688"/>
    </location>
</feature>
<dbReference type="Proteomes" id="UP000030787">
    <property type="component" value="Chromosome"/>
</dbReference>
<feature type="transmembrane region" description="Helical" evidence="5">
    <location>
        <begin position="35"/>
        <end position="54"/>
    </location>
</feature>
<feature type="transmembrane region" description="Helical" evidence="5">
    <location>
        <begin position="124"/>
        <end position="142"/>
    </location>
</feature>
<feature type="transmembrane region" description="Helical" evidence="5">
    <location>
        <begin position="562"/>
        <end position="582"/>
    </location>
</feature>
<dbReference type="EMBL" id="CP010070">
    <property type="protein sequence ID" value="AIZ57119.1"/>
    <property type="molecule type" value="Genomic_DNA"/>
</dbReference>
<proteinExistence type="predicted"/>
<evidence type="ECO:0000313" key="9">
    <source>
        <dbReference type="Proteomes" id="UP000030787"/>
    </source>
</evidence>
<feature type="transmembrane region" description="Helical" evidence="5">
    <location>
        <begin position="6"/>
        <end position="23"/>
    </location>
</feature>
<dbReference type="GO" id="GO:0042773">
    <property type="term" value="P:ATP synthesis coupled electron transport"/>
    <property type="evidence" value="ECO:0007669"/>
    <property type="project" value="InterPro"/>
</dbReference>
<dbReference type="RefSeq" id="WP_048113164.1">
    <property type="nucleotide sequence ID" value="NZ_CP010070.1"/>
</dbReference>
<dbReference type="GO" id="GO:0003954">
    <property type="term" value="F:NADH dehydrogenase activity"/>
    <property type="evidence" value="ECO:0007669"/>
    <property type="project" value="TreeGrafter"/>
</dbReference>
<accession>A0A0A7LDJ4</accession>
<feature type="transmembrane region" description="Helical" evidence="5">
    <location>
        <begin position="294"/>
        <end position="315"/>
    </location>
</feature>
<keyword evidence="4 5" id="KW-0472">Membrane</keyword>
<keyword evidence="3 5" id="KW-1133">Transmembrane helix</keyword>
<evidence type="ECO:0000259" key="6">
    <source>
        <dbReference type="Pfam" id="PF00361"/>
    </source>
</evidence>
<dbReference type="InterPro" id="IPR003945">
    <property type="entry name" value="NU5C-like"/>
</dbReference>
<dbReference type="Pfam" id="PF00361">
    <property type="entry name" value="Proton_antipo_M"/>
    <property type="match status" value="2"/>
</dbReference>
<feature type="transmembrane region" description="Helical" evidence="5">
    <location>
        <begin position="356"/>
        <end position="389"/>
    </location>
</feature>